<feature type="chain" id="PRO_5020294225" description="Serine peptidase" evidence="6">
    <location>
        <begin position="17"/>
        <end position="574"/>
    </location>
</feature>
<dbReference type="OrthoDB" id="1735038at2759"/>
<evidence type="ECO:0000256" key="5">
    <source>
        <dbReference type="ARBA" id="ARBA00023180"/>
    </source>
</evidence>
<keyword evidence="3 6" id="KW-0732">Signal</keyword>
<accession>A0A4U0TM38</accession>
<comment type="similarity">
    <text evidence="1">Belongs to the peptidase S28 family.</text>
</comment>
<name>A0A4U0TM38_9PEZI</name>
<evidence type="ECO:0008006" key="9">
    <source>
        <dbReference type="Google" id="ProtNLM"/>
    </source>
</evidence>
<protein>
    <recommendedName>
        <fullName evidence="9">Serine peptidase</fullName>
    </recommendedName>
</protein>
<dbReference type="Pfam" id="PF05577">
    <property type="entry name" value="Peptidase_S28"/>
    <property type="match status" value="1"/>
</dbReference>
<keyword evidence="5" id="KW-0325">Glycoprotein</keyword>
<dbReference type="FunFam" id="3.40.50.1820:FF:000165">
    <property type="entry name" value="Serine peptidase, putative"/>
    <property type="match status" value="1"/>
</dbReference>
<dbReference type="GO" id="GO:0008239">
    <property type="term" value="F:dipeptidyl-peptidase activity"/>
    <property type="evidence" value="ECO:0007669"/>
    <property type="project" value="TreeGrafter"/>
</dbReference>
<feature type="signal peptide" evidence="6">
    <location>
        <begin position="1"/>
        <end position="16"/>
    </location>
</feature>
<dbReference type="PANTHER" id="PTHR11010:SF23">
    <property type="entry name" value="SERINE PEPTIDASE"/>
    <property type="match status" value="1"/>
</dbReference>
<sequence>MLSPLLLLGAATAVSAQHRFWSHHGDREFSHHGWHFMPGRDYQDVPSSSNTTFSQLIDHDNPDLGTFEQFYYYDTTYWKGPGSPVILFTPGEVNATGYQSYLTTNRTTGVVAEEIGAATIVLEHRYWGTSSPFTELTTANMTYLTLENSIHDLTYFANHVHLPFTTHHPSNAADVPWVMMGGSYSGALSAWTATVDPGTYWAYHASSAPVQAISDYWAYFLPVQEGMPANCSKDVSLVIDHMDDILTSGNTTAIHALKTRFGLENVTHNDDFMAALENGPWLWQSNQFYTGYSGFYEWCDYIENAINTTTTNTTNSTTTNTNTTLSSAAGVGLDLALSGYARWTREVLLPNYCSSYDYAAYNGTYNTYCFNTYDPANPAFTDTSLSNAYDRQWQWMLCNEPFGYWQDGAPSTRPSIVSRLVTAEYWIRQCSLFFPPGPAGQTYGIAKGRTEAGVNAYTSGWNPGAALNSTATDTNSNGSRLILINGGYDPWREASVSSELRPGGPLEGSEALPVKVVEGGFHTSDLVTRNGVVNQGCAEVISEVVAQLSSWVEEFPRQGRGRGRWRGMARGSMG</sequence>
<organism evidence="7 8">
    <name type="scientific">Salinomyces thailandicus</name>
    <dbReference type="NCBI Taxonomy" id="706561"/>
    <lineage>
        <taxon>Eukaryota</taxon>
        <taxon>Fungi</taxon>
        <taxon>Dikarya</taxon>
        <taxon>Ascomycota</taxon>
        <taxon>Pezizomycotina</taxon>
        <taxon>Dothideomycetes</taxon>
        <taxon>Dothideomycetidae</taxon>
        <taxon>Mycosphaerellales</taxon>
        <taxon>Teratosphaeriaceae</taxon>
        <taxon>Salinomyces</taxon>
    </lineage>
</organism>
<dbReference type="GO" id="GO:0006508">
    <property type="term" value="P:proteolysis"/>
    <property type="evidence" value="ECO:0007669"/>
    <property type="project" value="UniProtKB-KW"/>
</dbReference>
<keyword evidence="8" id="KW-1185">Reference proteome</keyword>
<evidence type="ECO:0000313" key="8">
    <source>
        <dbReference type="Proteomes" id="UP000308549"/>
    </source>
</evidence>
<evidence type="ECO:0000256" key="6">
    <source>
        <dbReference type="SAM" id="SignalP"/>
    </source>
</evidence>
<evidence type="ECO:0000256" key="3">
    <source>
        <dbReference type="ARBA" id="ARBA00022729"/>
    </source>
</evidence>
<dbReference type="Gene3D" id="3.40.50.1820">
    <property type="entry name" value="alpha/beta hydrolase"/>
    <property type="match status" value="2"/>
</dbReference>
<evidence type="ECO:0000256" key="2">
    <source>
        <dbReference type="ARBA" id="ARBA00022670"/>
    </source>
</evidence>
<keyword evidence="4" id="KW-0378">Hydrolase</keyword>
<evidence type="ECO:0000313" key="7">
    <source>
        <dbReference type="EMBL" id="TKA22745.1"/>
    </source>
</evidence>
<proteinExistence type="inferred from homology"/>
<dbReference type="InterPro" id="IPR029058">
    <property type="entry name" value="AB_hydrolase_fold"/>
</dbReference>
<comment type="caution">
    <text evidence="7">The sequence shown here is derived from an EMBL/GenBank/DDBJ whole genome shotgun (WGS) entry which is preliminary data.</text>
</comment>
<evidence type="ECO:0000256" key="4">
    <source>
        <dbReference type="ARBA" id="ARBA00022801"/>
    </source>
</evidence>
<evidence type="ECO:0000256" key="1">
    <source>
        <dbReference type="ARBA" id="ARBA00011079"/>
    </source>
</evidence>
<dbReference type="PANTHER" id="PTHR11010">
    <property type="entry name" value="PROTEASE S28 PRO-X CARBOXYPEPTIDASE-RELATED"/>
    <property type="match status" value="1"/>
</dbReference>
<dbReference type="AlphaFoldDB" id="A0A4U0TM38"/>
<dbReference type="SUPFAM" id="SSF53474">
    <property type="entry name" value="alpha/beta-Hydrolases"/>
    <property type="match status" value="1"/>
</dbReference>
<dbReference type="GO" id="GO:0070008">
    <property type="term" value="F:serine-type exopeptidase activity"/>
    <property type="evidence" value="ECO:0007669"/>
    <property type="project" value="InterPro"/>
</dbReference>
<keyword evidence="2" id="KW-0645">Protease</keyword>
<dbReference type="InterPro" id="IPR008758">
    <property type="entry name" value="Peptidase_S28"/>
</dbReference>
<dbReference type="Proteomes" id="UP000308549">
    <property type="component" value="Unassembled WGS sequence"/>
</dbReference>
<gene>
    <name evidence="7" type="ORF">B0A50_08404</name>
</gene>
<dbReference type="EMBL" id="NAJL01000067">
    <property type="protein sequence ID" value="TKA22745.1"/>
    <property type="molecule type" value="Genomic_DNA"/>
</dbReference>
<reference evidence="7 8" key="1">
    <citation type="submission" date="2017-03" db="EMBL/GenBank/DDBJ databases">
        <title>Genomes of endolithic fungi from Antarctica.</title>
        <authorList>
            <person name="Coleine C."/>
            <person name="Masonjones S."/>
            <person name="Stajich J.E."/>
        </authorList>
    </citation>
    <scope>NUCLEOTIDE SEQUENCE [LARGE SCALE GENOMIC DNA]</scope>
    <source>
        <strain evidence="7 8">CCFEE 6315</strain>
    </source>
</reference>